<accession>A0A085U660</accession>
<protein>
    <submittedName>
        <fullName evidence="3">Putative thioesterase</fullName>
    </submittedName>
    <submittedName>
        <fullName evidence="4">Yersiniabactin biosynthetic protein YbtT</fullName>
        <ecNumber evidence="4">1.1.-.-</ecNumber>
    </submittedName>
</protein>
<dbReference type="InterPro" id="IPR001031">
    <property type="entry name" value="Thioesterase"/>
</dbReference>
<proteinExistence type="inferred from homology"/>
<dbReference type="EMBL" id="UHJG01000001">
    <property type="protein sequence ID" value="SUP98574.1"/>
    <property type="molecule type" value="Genomic_DNA"/>
</dbReference>
<dbReference type="GO" id="GO:0016491">
    <property type="term" value="F:oxidoreductase activity"/>
    <property type="evidence" value="ECO:0007669"/>
    <property type="project" value="UniProtKB-KW"/>
</dbReference>
<dbReference type="GeneID" id="66879716"/>
<name>A0A085U660_YERRU</name>
<evidence type="ECO:0000259" key="2">
    <source>
        <dbReference type="Pfam" id="PF00975"/>
    </source>
</evidence>
<dbReference type="RefSeq" id="WP_230596568.1">
    <property type="nucleotide sequence ID" value="NZ_CABIHR010000025.1"/>
</dbReference>
<evidence type="ECO:0000313" key="4">
    <source>
        <dbReference type="EMBL" id="SUP98574.1"/>
    </source>
</evidence>
<dbReference type="Proteomes" id="UP000255169">
    <property type="component" value="Unassembled WGS sequence"/>
</dbReference>
<dbReference type="InterPro" id="IPR029058">
    <property type="entry name" value="AB_hydrolase_fold"/>
</dbReference>
<dbReference type="AlphaFoldDB" id="A0A085U660"/>
<dbReference type="STRING" id="29486.UGYR_03080"/>
<sequence length="251" mass="28069">MMNLSSGRVVYAFPHAGAGTGVYRHWLSRFNDESKLVFSPVGIPGRDRLSREKVIDDLAVLASRISADIYADFTQRKKAGITEFATFGHSFGGVLSVIVSHLLADKYAMNPVFSVVSGSIAPTAQAEDDRYLWSDEKILEKMRADNGTPESILREPAIARRLVTALRTDYILRQQFLAYRDMRVEQPLLLISADKDEHVTAQMQLAWLNHTRSRVSITEIQGGHFAVYDNFNTVRTLLSQSSVEHNVSIPA</sequence>
<dbReference type="EC" id="1.1.-.-" evidence="4"/>
<feature type="domain" description="Thioesterase" evidence="2">
    <location>
        <begin position="10"/>
        <end position="231"/>
    </location>
</feature>
<dbReference type="SUPFAM" id="SSF53474">
    <property type="entry name" value="alpha/beta-Hydrolases"/>
    <property type="match status" value="1"/>
</dbReference>
<organism evidence="3">
    <name type="scientific">Yersinia ruckeri</name>
    <dbReference type="NCBI Taxonomy" id="29486"/>
    <lineage>
        <taxon>Bacteria</taxon>
        <taxon>Pseudomonadati</taxon>
        <taxon>Pseudomonadota</taxon>
        <taxon>Gammaproteobacteria</taxon>
        <taxon>Enterobacterales</taxon>
        <taxon>Yersiniaceae</taxon>
        <taxon>Yersinia</taxon>
    </lineage>
</organism>
<dbReference type="PANTHER" id="PTHR11487">
    <property type="entry name" value="THIOESTERASE"/>
    <property type="match status" value="1"/>
</dbReference>
<dbReference type="eggNOG" id="COG3208">
    <property type="taxonomic scope" value="Bacteria"/>
</dbReference>
<dbReference type="Gene3D" id="3.40.50.1820">
    <property type="entry name" value="alpha/beta hydrolase"/>
    <property type="match status" value="1"/>
</dbReference>
<dbReference type="GO" id="GO:0008610">
    <property type="term" value="P:lipid biosynthetic process"/>
    <property type="evidence" value="ECO:0007669"/>
    <property type="project" value="TreeGrafter"/>
</dbReference>
<evidence type="ECO:0000256" key="1">
    <source>
        <dbReference type="ARBA" id="ARBA00007169"/>
    </source>
</evidence>
<dbReference type="Pfam" id="PF00975">
    <property type="entry name" value="Thioesterase"/>
    <property type="match status" value="1"/>
</dbReference>
<evidence type="ECO:0000313" key="5">
    <source>
        <dbReference type="Proteomes" id="UP000255169"/>
    </source>
</evidence>
<dbReference type="PANTHER" id="PTHR11487:SF0">
    <property type="entry name" value="S-ACYL FATTY ACID SYNTHASE THIOESTERASE, MEDIUM CHAIN"/>
    <property type="match status" value="1"/>
</dbReference>
<dbReference type="EMBL" id="LN681231">
    <property type="protein sequence ID" value="CEK27789.1"/>
    <property type="molecule type" value="Genomic_DNA"/>
</dbReference>
<comment type="similarity">
    <text evidence="1">Belongs to the thioesterase family.</text>
</comment>
<dbReference type="PATRIC" id="fig|29486.44.peg.2063"/>
<gene>
    <name evidence="4" type="primary">irp4</name>
    <name evidence="3" type="ORF">CSF007_10195</name>
    <name evidence="4" type="ORF">NCTC10476_00111</name>
</gene>
<keyword evidence="5" id="KW-1185">Reference proteome</keyword>
<reference evidence="4 5" key="2">
    <citation type="submission" date="2018-06" db="EMBL/GenBank/DDBJ databases">
        <authorList>
            <consortium name="Pathogen Informatics"/>
            <person name="Doyle S."/>
        </authorList>
    </citation>
    <scope>NUCLEOTIDE SEQUENCE [LARGE SCALE GENOMIC DNA]</scope>
    <source>
        <strain evidence="4 5">NCTC10476</strain>
    </source>
</reference>
<evidence type="ECO:0000313" key="3">
    <source>
        <dbReference type="EMBL" id="CEK27789.1"/>
    </source>
</evidence>
<keyword evidence="4" id="KW-0560">Oxidoreductase</keyword>
<dbReference type="InterPro" id="IPR012223">
    <property type="entry name" value="TEII"/>
</dbReference>
<reference evidence="3" key="1">
    <citation type="journal article" date="2015" name="Genome Announc.">
        <title>Complete Genome Sequence of Yersinia ruckeri Strain CSF007-82, Etiologic Agent of Red Mouth Disease in Salmonid Fish.</title>
        <authorList>
            <person name="Nelson M.C."/>
            <person name="LaPatra S.E."/>
            <person name="Welch T.J."/>
            <person name="Graf J."/>
        </authorList>
    </citation>
    <scope>NUCLEOTIDE SEQUENCE</scope>
    <source>
        <strain evidence="3">CSF007-82</strain>
    </source>
</reference>